<dbReference type="Pfam" id="PF03975">
    <property type="entry name" value="CheD"/>
    <property type="match status" value="1"/>
</dbReference>
<keyword evidence="5" id="KW-1185">Reference proteome</keyword>
<keyword evidence="1 3" id="KW-0145">Chemotaxis</keyword>
<evidence type="ECO:0000313" key="5">
    <source>
        <dbReference type="Proteomes" id="UP001242811"/>
    </source>
</evidence>
<accession>A0ABU0KXX5</accession>
<evidence type="ECO:0000256" key="2">
    <source>
        <dbReference type="ARBA" id="ARBA00022801"/>
    </source>
</evidence>
<dbReference type="Proteomes" id="UP001242811">
    <property type="component" value="Unassembled WGS sequence"/>
</dbReference>
<evidence type="ECO:0000313" key="4">
    <source>
        <dbReference type="EMBL" id="MDQ0494296.1"/>
    </source>
</evidence>
<evidence type="ECO:0000256" key="3">
    <source>
        <dbReference type="HAMAP-Rule" id="MF_01440"/>
    </source>
</evidence>
<dbReference type="EMBL" id="JAUSWA010000012">
    <property type="protein sequence ID" value="MDQ0494296.1"/>
    <property type="molecule type" value="Genomic_DNA"/>
</dbReference>
<evidence type="ECO:0000256" key="1">
    <source>
        <dbReference type="ARBA" id="ARBA00022500"/>
    </source>
</evidence>
<keyword evidence="2 3" id="KW-0378">Hydrolase</keyword>
<gene>
    <name evidence="3" type="primary">cheD</name>
    <name evidence="4" type="ORF">QOZ95_002459</name>
</gene>
<dbReference type="CDD" id="cd16352">
    <property type="entry name" value="CheD"/>
    <property type="match status" value="1"/>
</dbReference>
<dbReference type="InterPro" id="IPR011324">
    <property type="entry name" value="Cytotoxic_necrot_fac-like_cat"/>
</dbReference>
<comment type="catalytic activity">
    <reaction evidence="3">
        <text>L-glutaminyl-[protein] + H2O = L-glutamyl-[protein] + NH4(+)</text>
        <dbReference type="Rhea" id="RHEA:16441"/>
        <dbReference type="Rhea" id="RHEA-COMP:10207"/>
        <dbReference type="Rhea" id="RHEA-COMP:10208"/>
        <dbReference type="ChEBI" id="CHEBI:15377"/>
        <dbReference type="ChEBI" id="CHEBI:28938"/>
        <dbReference type="ChEBI" id="CHEBI:29973"/>
        <dbReference type="ChEBI" id="CHEBI:30011"/>
        <dbReference type="EC" id="3.5.1.44"/>
    </reaction>
</comment>
<protein>
    <recommendedName>
        <fullName evidence="3">Probable chemoreceptor glutamine deamidase CheD</fullName>
        <ecNumber evidence="3">3.5.1.44</ecNumber>
    </recommendedName>
</protein>
<dbReference type="SUPFAM" id="SSF64438">
    <property type="entry name" value="CNF1/YfiH-like putative cysteine hydrolases"/>
    <property type="match status" value="1"/>
</dbReference>
<proteinExistence type="inferred from homology"/>
<dbReference type="PANTHER" id="PTHR35147">
    <property type="entry name" value="CHEMORECEPTOR GLUTAMINE DEAMIDASE CHED-RELATED"/>
    <property type="match status" value="1"/>
</dbReference>
<dbReference type="GO" id="GO:0050568">
    <property type="term" value="F:protein-glutamine glutaminase activity"/>
    <property type="evidence" value="ECO:0007669"/>
    <property type="project" value="UniProtKB-EC"/>
</dbReference>
<organism evidence="4 5">
    <name type="scientific">Paenibacillus brasilensis</name>
    <dbReference type="NCBI Taxonomy" id="128574"/>
    <lineage>
        <taxon>Bacteria</taxon>
        <taxon>Bacillati</taxon>
        <taxon>Bacillota</taxon>
        <taxon>Bacilli</taxon>
        <taxon>Bacillales</taxon>
        <taxon>Paenibacillaceae</taxon>
        <taxon>Paenibacillus</taxon>
    </lineage>
</organism>
<dbReference type="InterPro" id="IPR038592">
    <property type="entry name" value="CheD-like_sf"/>
</dbReference>
<comment type="function">
    <text evidence="3">Probably deamidates glutamine residues to glutamate on methyl-accepting chemotaxis receptors (MCPs), playing an important role in chemotaxis.</text>
</comment>
<dbReference type="HAMAP" id="MF_01440">
    <property type="entry name" value="CheD"/>
    <property type="match status" value="1"/>
</dbReference>
<dbReference type="InterPro" id="IPR005659">
    <property type="entry name" value="Chemorcpt_Glu_NH3ase_CheD"/>
</dbReference>
<dbReference type="PANTHER" id="PTHR35147:SF1">
    <property type="entry name" value="CHEMORECEPTOR GLUTAMINE DEAMIDASE CHED-RELATED"/>
    <property type="match status" value="1"/>
</dbReference>
<dbReference type="Gene3D" id="3.30.1330.200">
    <property type="match status" value="1"/>
</dbReference>
<dbReference type="EC" id="3.5.1.44" evidence="3"/>
<reference evidence="4 5" key="1">
    <citation type="submission" date="2023-07" db="EMBL/GenBank/DDBJ databases">
        <title>Genomic Encyclopedia of Type Strains, Phase IV (KMG-IV): sequencing the most valuable type-strain genomes for metagenomic binning, comparative biology and taxonomic classification.</title>
        <authorList>
            <person name="Goeker M."/>
        </authorList>
    </citation>
    <scope>NUCLEOTIDE SEQUENCE [LARGE SCALE GENOMIC DNA]</scope>
    <source>
        <strain evidence="4 5">DSM 14914</strain>
    </source>
</reference>
<sequence>MIEDKSVIKVGMADLNVTSNPNSIRTTGLGSCVGLTLYDPHLKLAGMAHVMLPSSDIAREGQLNIAKYADTALPELFERMLKLGAERRRLIAKMAGGAQMFAFAGSGDTMRIGPRNVESCKEMLVDLGIPLIAEDTGGNYGRTIELDCETGVLNIRSVQKGVKEL</sequence>
<dbReference type="RefSeq" id="WP_025719828.1">
    <property type="nucleotide sequence ID" value="NZ_CP045298.1"/>
</dbReference>
<comment type="similarity">
    <text evidence="3">Belongs to the CheD family.</text>
</comment>
<comment type="caution">
    <text evidence="4">The sequence shown here is derived from an EMBL/GenBank/DDBJ whole genome shotgun (WGS) entry which is preliminary data.</text>
</comment>
<name>A0ABU0KXX5_9BACL</name>